<keyword evidence="1 4" id="KW-0349">Heme</keyword>
<dbReference type="SUPFAM" id="SSF46626">
    <property type="entry name" value="Cytochrome c"/>
    <property type="match status" value="1"/>
</dbReference>
<keyword evidence="3 4" id="KW-0408">Iron</keyword>
<evidence type="ECO:0000259" key="6">
    <source>
        <dbReference type="PROSITE" id="PS51007"/>
    </source>
</evidence>
<keyword evidence="5" id="KW-0732">Signal</keyword>
<dbReference type="GO" id="GO:0020037">
    <property type="term" value="F:heme binding"/>
    <property type="evidence" value="ECO:0007669"/>
    <property type="project" value="InterPro"/>
</dbReference>
<name>F9YB56_KETVW</name>
<keyword evidence="7" id="KW-0614">Plasmid</keyword>
<dbReference type="EMBL" id="CP002019">
    <property type="protein sequence ID" value="AEM42608.1"/>
    <property type="molecule type" value="Genomic_DNA"/>
</dbReference>
<proteinExistence type="predicted"/>
<evidence type="ECO:0000313" key="8">
    <source>
        <dbReference type="Proteomes" id="UP000000692"/>
    </source>
</evidence>
<geneLocation type="plasmid" evidence="8">
    <name>pKVU_100</name>
</geneLocation>
<sequence length="137" mass="14244">MFHGFLNAAGSKVAALSLVIFAAPLAAQDLQPLPFTKAQSIGGGANYQNLCAACHGAQLEGFAAPPLSGDTFGWLDRPASEYHAYLQATMPANAIGTLTDAQVSTIMAFMAEQNGMTPGDTPIPLTAAELEPFKFGQ</sequence>
<evidence type="ECO:0000256" key="2">
    <source>
        <dbReference type="ARBA" id="ARBA00022723"/>
    </source>
</evidence>
<gene>
    <name evidence="7" type="ordered locus">KVU_PA0191</name>
</gene>
<organism evidence="7 8">
    <name type="scientific">Ketogulonicigenium vulgare (strain WSH-001)</name>
    <dbReference type="NCBI Taxonomy" id="759362"/>
    <lineage>
        <taxon>Bacteria</taxon>
        <taxon>Pseudomonadati</taxon>
        <taxon>Pseudomonadota</taxon>
        <taxon>Alphaproteobacteria</taxon>
        <taxon>Rhodobacterales</taxon>
        <taxon>Roseobacteraceae</taxon>
        <taxon>Ketogulonicigenium</taxon>
    </lineage>
</organism>
<feature type="domain" description="Cytochrome c" evidence="6">
    <location>
        <begin position="38"/>
        <end position="114"/>
    </location>
</feature>
<keyword evidence="2 4" id="KW-0479">Metal-binding</keyword>
<dbReference type="RefSeq" id="WP_013368538.1">
    <property type="nucleotide sequence ID" value="NC_017386.1"/>
</dbReference>
<evidence type="ECO:0000256" key="5">
    <source>
        <dbReference type="SAM" id="SignalP"/>
    </source>
</evidence>
<protein>
    <submittedName>
        <fullName evidence="7">Cytochrome c</fullName>
    </submittedName>
</protein>
<accession>F9YB56</accession>
<dbReference type="Pfam" id="PF13442">
    <property type="entry name" value="Cytochrome_CBB3"/>
    <property type="match status" value="1"/>
</dbReference>
<evidence type="ECO:0000256" key="1">
    <source>
        <dbReference type="ARBA" id="ARBA00022617"/>
    </source>
</evidence>
<feature type="chain" id="PRO_5003391480" evidence="5">
    <location>
        <begin position="23"/>
        <end position="137"/>
    </location>
</feature>
<reference evidence="7 8" key="1">
    <citation type="journal article" date="2011" name="J. Bacteriol.">
        <title>Complete genome sequence of the industrial strain Ketogulonicigenium vulgare WSH-001.</title>
        <authorList>
            <person name="Liu L."/>
            <person name="Li Y."/>
            <person name="Zhang J."/>
            <person name="Zhou Z."/>
            <person name="Liu J."/>
            <person name="Li X."/>
            <person name="Zhou J."/>
            <person name="Du G."/>
            <person name="Wang L."/>
            <person name="Chen J."/>
        </authorList>
    </citation>
    <scope>NUCLEOTIDE SEQUENCE [LARGE SCALE GENOMIC DNA]</scope>
    <source>
        <strain evidence="7 8">WSH-001</strain>
        <plasmid evidence="8">pKVU_100</plasmid>
    </source>
</reference>
<dbReference type="InterPro" id="IPR009056">
    <property type="entry name" value="Cyt_c-like_dom"/>
</dbReference>
<evidence type="ECO:0000256" key="3">
    <source>
        <dbReference type="ARBA" id="ARBA00023004"/>
    </source>
</evidence>
<dbReference type="GO" id="GO:0046872">
    <property type="term" value="F:metal ion binding"/>
    <property type="evidence" value="ECO:0007669"/>
    <property type="project" value="UniProtKB-KW"/>
</dbReference>
<keyword evidence="8" id="KW-1185">Reference proteome</keyword>
<dbReference type="GO" id="GO:0009055">
    <property type="term" value="F:electron transfer activity"/>
    <property type="evidence" value="ECO:0007669"/>
    <property type="project" value="InterPro"/>
</dbReference>
<dbReference type="InterPro" id="IPR036909">
    <property type="entry name" value="Cyt_c-like_dom_sf"/>
</dbReference>
<dbReference type="OrthoDB" id="9779283at2"/>
<dbReference type="Proteomes" id="UP000000692">
    <property type="component" value="Plasmid 1"/>
</dbReference>
<evidence type="ECO:0000313" key="7">
    <source>
        <dbReference type="EMBL" id="AEM42608.1"/>
    </source>
</evidence>
<dbReference type="Gene3D" id="1.10.760.10">
    <property type="entry name" value="Cytochrome c-like domain"/>
    <property type="match status" value="1"/>
</dbReference>
<feature type="signal peptide" evidence="5">
    <location>
        <begin position="1"/>
        <end position="22"/>
    </location>
</feature>
<dbReference type="AlphaFoldDB" id="F9YB56"/>
<dbReference type="KEGG" id="kvl:KVU_PA0191"/>
<dbReference type="HOGENOM" id="CLU_130243_0_0_5"/>
<evidence type="ECO:0000256" key="4">
    <source>
        <dbReference type="PROSITE-ProRule" id="PRU00433"/>
    </source>
</evidence>
<dbReference type="PROSITE" id="PS51007">
    <property type="entry name" value="CYTC"/>
    <property type="match status" value="1"/>
</dbReference>